<feature type="region of interest" description="Disordered" evidence="1">
    <location>
        <begin position="38"/>
        <end position="59"/>
    </location>
</feature>
<evidence type="ECO:0000313" key="2">
    <source>
        <dbReference type="EMBL" id="ELA46295.1"/>
    </source>
</evidence>
<reference evidence="3" key="1">
    <citation type="submission" date="2011-03" db="EMBL/GenBank/DDBJ databases">
        <title>The genome sequence of Vavraia culicis strain floridensis.</title>
        <authorList>
            <consortium name="The Broad Institute Genome Sequencing Platform"/>
            <person name="Cuomo C."/>
            <person name="Becnel J."/>
            <person name="Sanscrainte N."/>
            <person name="Young S.K."/>
            <person name="Zeng Q."/>
            <person name="Gargeya S."/>
            <person name="Fitzgerald M."/>
            <person name="Haas B."/>
            <person name="Abouelleil A."/>
            <person name="Alvarado L."/>
            <person name="Arachchi H.M."/>
            <person name="Berlin A."/>
            <person name="Chapman S.B."/>
            <person name="Gearin G."/>
            <person name="Goldberg J."/>
            <person name="Griggs A."/>
            <person name="Gujja S."/>
            <person name="Hansen M."/>
            <person name="Heiman D."/>
            <person name="Howarth C."/>
            <person name="Larimer J."/>
            <person name="Lui A."/>
            <person name="MacDonald P.J.P."/>
            <person name="McCowen C."/>
            <person name="Montmayeur A."/>
            <person name="Murphy C."/>
            <person name="Neiman D."/>
            <person name="Pearson M."/>
            <person name="Priest M."/>
            <person name="Roberts A."/>
            <person name="Saif S."/>
            <person name="Shea T."/>
            <person name="Sisk P."/>
            <person name="Stolte C."/>
            <person name="Sykes S."/>
            <person name="Wortman J."/>
            <person name="Nusbaum C."/>
            <person name="Birren B."/>
        </authorList>
    </citation>
    <scope>NUCLEOTIDE SEQUENCE [LARGE SCALE GENOMIC DNA]</scope>
    <source>
        <strain evidence="3">floridensis</strain>
    </source>
</reference>
<dbReference type="Proteomes" id="UP000011081">
    <property type="component" value="Unassembled WGS sequence"/>
</dbReference>
<dbReference type="VEuPathDB" id="MicrosporidiaDB:VCUG_02223"/>
<dbReference type="GO" id="GO:0046983">
    <property type="term" value="F:protein dimerization activity"/>
    <property type="evidence" value="ECO:0007669"/>
    <property type="project" value="InterPro"/>
</dbReference>
<keyword evidence="3" id="KW-1185">Reference proteome</keyword>
<dbReference type="InterPro" id="IPR036638">
    <property type="entry name" value="HLH_DNA-bd_sf"/>
</dbReference>
<dbReference type="OMA" id="NTRINDM"/>
<evidence type="ECO:0008006" key="4">
    <source>
        <dbReference type="Google" id="ProtNLM"/>
    </source>
</evidence>
<dbReference type="SUPFAM" id="SSF47459">
    <property type="entry name" value="HLH, helix-loop-helix DNA-binding domain"/>
    <property type="match status" value="1"/>
</dbReference>
<name>L2GT67_VAVCU</name>
<dbReference type="HOGENOM" id="CLU_558012_0_0_1"/>
<evidence type="ECO:0000256" key="1">
    <source>
        <dbReference type="SAM" id="MobiDB-lite"/>
    </source>
</evidence>
<organism evidence="2 3">
    <name type="scientific">Vavraia culicis (isolate floridensis)</name>
    <name type="common">Microsporidian parasite</name>
    <dbReference type="NCBI Taxonomy" id="948595"/>
    <lineage>
        <taxon>Eukaryota</taxon>
        <taxon>Fungi</taxon>
        <taxon>Fungi incertae sedis</taxon>
        <taxon>Microsporidia</taxon>
        <taxon>Pleistophoridae</taxon>
        <taxon>Vavraia</taxon>
    </lineage>
</organism>
<evidence type="ECO:0000313" key="3">
    <source>
        <dbReference type="Proteomes" id="UP000011081"/>
    </source>
</evidence>
<proteinExistence type="predicted"/>
<dbReference type="InParanoid" id="L2GT67"/>
<dbReference type="GeneID" id="19880088"/>
<accession>L2GT67</accession>
<protein>
    <recommendedName>
        <fullName evidence="4">BHLH domain-containing protein</fullName>
    </recommendedName>
</protein>
<dbReference type="AlphaFoldDB" id="L2GT67"/>
<gene>
    <name evidence="2" type="ORF">VCUG_02223</name>
</gene>
<sequence>MSYRTYKRKVAHNRMTKFEKLDILAKLSVKYSESSDEAAQAYDNGQDATDTVLKGGDNDNGVTHRKYNCDIRYMKGENEQSGDKASAHNEANDEITNTTNELALTDKNQNGGVTDEIYHANDSTIKHKLSPVEIYSVNECSRSEHSVGNFAEKSSLRKHYERYGRKQKAYKRNCMVTVQDYRSMDGSYDVKSAVTSSHDTHALQEEYKMTDLKVNSNMYRPSRGIYDDDIDDMASKNSCHNTRINDMSTMKHMKKGPPVEFLGSSTCNFDTNDRFTDMFCAKTVGEECALNTHRFSNENISETGWMRGRKTINKYSLCHIYGNIEAMPNHVHNELDIPVTKHSFVNNSAPCQRPTKFYTSRGDCFQQQESIADRSGTKPAHELRTLYAKFKTKLKTYEYNEYRNLDYLISMIEDLSERKKKSQKNTLSNKAKKILHSKCELRRRTAINLGLLAISDFIDKTTASKRNKKKIIFGALQLILKLKLESLSS</sequence>
<dbReference type="OrthoDB" id="10552484at2759"/>
<dbReference type="RefSeq" id="XP_008075234.1">
    <property type="nucleotide sequence ID" value="XM_008077043.1"/>
</dbReference>
<dbReference type="EMBL" id="GL877452">
    <property type="protein sequence ID" value="ELA46295.1"/>
    <property type="molecule type" value="Genomic_DNA"/>
</dbReference>